<evidence type="ECO:0000256" key="9">
    <source>
        <dbReference type="ARBA" id="ARBA00023157"/>
    </source>
</evidence>
<keyword evidence="10 11" id="KW-0804">Transcription</keyword>
<dbReference type="GO" id="GO:0046872">
    <property type="term" value="F:metal ion binding"/>
    <property type="evidence" value="ECO:0007669"/>
    <property type="project" value="UniProtKB-KW"/>
</dbReference>
<organism evidence="14 15">
    <name type="scientific">Candidatus Neomicrothrix parvicella RN1</name>
    <dbReference type="NCBI Taxonomy" id="1229780"/>
    <lineage>
        <taxon>Bacteria</taxon>
        <taxon>Bacillati</taxon>
        <taxon>Actinomycetota</taxon>
        <taxon>Acidimicrobiia</taxon>
        <taxon>Acidimicrobiales</taxon>
        <taxon>Microthrixaceae</taxon>
        <taxon>Candidatus Neomicrothrix</taxon>
    </lineage>
</organism>
<dbReference type="GO" id="GO:0003677">
    <property type="term" value="F:DNA binding"/>
    <property type="evidence" value="ECO:0007669"/>
    <property type="project" value="UniProtKB-UniRule"/>
</dbReference>
<dbReference type="AlphaFoldDB" id="R4Z230"/>
<evidence type="ECO:0000256" key="10">
    <source>
        <dbReference type="ARBA" id="ARBA00023163"/>
    </source>
</evidence>
<dbReference type="GO" id="GO:0047134">
    <property type="term" value="F:protein-disulfide reductase [NAD(P)H] activity"/>
    <property type="evidence" value="ECO:0007669"/>
    <property type="project" value="TreeGrafter"/>
</dbReference>
<dbReference type="GO" id="GO:0051539">
    <property type="term" value="F:4 iron, 4 sulfur cluster binding"/>
    <property type="evidence" value="ECO:0007669"/>
    <property type="project" value="UniProtKB-UniRule"/>
</dbReference>
<evidence type="ECO:0000256" key="1">
    <source>
        <dbReference type="ARBA" id="ARBA00004496"/>
    </source>
</evidence>
<feature type="region of interest" description="Disordered" evidence="12">
    <location>
        <begin position="96"/>
        <end position="125"/>
    </location>
</feature>
<name>R4Z230_9ACTN</name>
<dbReference type="HAMAP" id="MF_01479">
    <property type="entry name" value="WhiB"/>
    <property type="match status" value="1"/>
</dbReference>
<comment type="subcellular location">
    <subcellularLocation>
        <location evidence="1 11">Cytoplasm</location>
    </subcellularLocation>
</comment>
<keyword evidence="7 11" id="KW-0805">Transcription regulation</keyword>
<comment type="caution">
    <text evidence="14">The sequence shown here is derived from an EMBL/GenBank/DDBJ whole genome shotgun (WGS) entry which is preliminary data.</text>
</comment>
<evidence type="ECO:0000313" key="14">
    <source>
        <dbReference type="EMBL" id="CCM64730.1"/>
    </source>
</evidence>
<gene>
    <name evidence="11" type="primary">whiB</name>
    <name evidence="14" type="ORF">BN381_450041</name>
</gene>
<keyword evidence="3 11" id="KW-0004">4Fe-4S</keyword>
<keyword evidence="4 11" id="KW-0479">Metal-binding</keyword>
<dbReference type="PANTHER" id="PTHR38839">
    <property type="entry name" value="TRANSCRIPTIONAL REGULATOR WHID-RELATED"/>
    <property type="match status" value="1"/>
</dbReference>
<feature type="domain" description="4Fe-4S Wbl-type" evidence="13">
    <location>
        <begin position="30"/>
        <end position="90"/>
    </location>
</feature>
<comment type="PTM">
    <text evidence="11">The Fe-S cluster can be nitrosylated by nitric oxide (NO).</text>
</comment>
<protein>
    <recommendedName>
        <fullName evidence="11">Transcriptional regulator WhiB</fullName>
    </recommendedName>
</protein>
<dbReference type="GO" id="GO:0035731">
    <property type="term" value="F:dinitrosyl-iron complex binding"/>
    <property type="evidence" value="ECO:0007669"/>
    <property type="project" value="UniProtKB-UniRule"/>
</dbReference>
<keyword evidence="6 11" id="KW-0411">Iron-sulfur</keyword>
<feature type="binding site" evidence="11">
    <location>
        <position position="31"/>
    </location>
    <ligand>
        <name>[4Fe-4S] cluster</name>
        <dbReference type="ChEBI" id="CHEBI:49883"/>
    </ligand>
</feature>
<evidence type="ECO:0000256" key="12">
    <source>
        <dbReference type="SAM" id="MobiDB-lite"/>
    </source>
</evidence>
<dbReference type="eggNOG" id="ENOG5032RVG">
    <property type="taxonomic scope" value="Bacteria"/>
</dbReference>
<feature type="binding site" evidence="11">
    <location>
        <position position="66"/>
    </location>
    <ligand>
        <name>[4Fe-4S] cluster</name>
        <dbReference type="ChEBI" id="CHEBI:49883"/>
    </ligand>
</feature>
<dbReference type="HOGENOM" id="CLU_1988574_0_0_11"/>
<comment type="PTM">
    <text evidence="11">Upon Fe-S cluster removal intramolecular disulfide bonds are formed.</text>
</comment>
<comment type="cofactor">
    <cofactor evidence="11">
        <name>[4Fe-4S] cluster</name>
        <dbReference type="ChEBI" id="CHEBI:49883"/>
    </cofactor>
    <text evidence="11">Binds 1 [4Fe-4S] cluster per subunit. Following nitrosylation of the [4Fe-4S] cluster binds 1 [4Fe-8(NO)] cluster per subunit.</text>
</comment>
<evidence type="ECO:0000256" key="3">
    <source>
        <dbReference type="ARBA" id="ARBA00022485"/>
    </source>
</evidence>
<dbReference type="STRING" id="1229780.BN381_450041"/>
<dbReference type="RefSeq" id="WP_012228995.1">
    <property type="nucleotide sequence ID" value="NZ_HG422565.1"/>
</dbReference>
<dbReference type="GO" id="GO:0005737">
    <property type="term" value="C:cytoplasm"/>
    <property type="evidence" value="ECO:0007669"/>
    <property type="project" value="UniProtKB-SubCell"/>
</dbReference>
<evidence type="ECO:0000256" key="4">
    <source>
        <dbReference type="ARBA" id="ARBA00022723"/>
    </source>
</evidence>
<feature type="binding site" evidence="11">
    <location>
        <position position="57"/>
    </location>
    <ligand>
        <name>[4Fe-4S] cluster</name>
        <dbReference type="ChEBI" id="CHEBI:49883"/>
    </ligand>
</feature>
<sequence>MSVTELARHEAAQPVPVLDAGTPGWEVMAACAASTSEVTRLFFSDDLADIAVAKSLCAGCPVLTDCLETAIARNEQFGVWGGQLFVGGKVVHFKRARGRPPKVPRPEEHLPQVPIPEHLREQLSA</sequence>
<accession>R4Z230</accession>
<dbReference type="InterPro" id="IPR003482">
    <property type="entry name" value="Whib"/>
</dbReference>
<keyword evidence="5 11" id="KW-0408">Iron</keyword>
<keyword evidence="9 11" id="KW-1015">Disulfide bond</keyword>
<proteinExistence type="inferred from homology"/>
<comment type="similarity">
    <text evidence="2 11">Belongs to the WhiB family.</text>
</comment>
<dbReference type="EMBL" id="CANL01000040">
    <property type="protein sequence ID" value="CCM64730.1"/>
    <property type="molecule type" value="Genomic_DNA"/>
</dbReference>
<evidence type="ECO:0000256" key="7">
    <source>
        <dbReference type="ARBA" id="ARBA00023015"/>
    </source>
</evidence>
<evidence type="ECO:0000256" key="2">
    <source>
        <dbReference type="ARBA" id="ARBA00006597"/>
    </source>
</evidence>
<dbReference type="PROSITE" id="PS51674">
    <property type="entry name" value="4FE4S_WBL"/>
    <property type="match status" value="1"/>
</dbReference>
<evidence type="ECO:0000256" key="6">
    <source>
        <dbReference type="ARBA" id="ARBA00023014"/>
    </source>
</evidence>
<dbReference type="InterPro" id="IPR034768">
    <property type="entry name" value="4FE4S_WBL"/>
</dbReference>
<evidence type="ECO:0000256" key="11">
    <source>
        <dbReference type="HAMAP-Rule" id="MF_01479"/>
    </source>
</evidence>
<dbReference type="Proteomes" id="UP000018291">
    <property type="component" value="Unassembled WGS sequence"/>
</dbReference>
<reference evidence="14 15" key="1">
    <citation type="journal article" date="2013" name="ISME J.">
        <title>Metabolic model for the filamentous 'Candidatus Microthrix parvicella' based on genomic and metagenomic analyses.</title>
        <authorList>
            <person name="Jon McIlroy S."/>
            <person name="Kristiansen R."/>
            <person name="Albertsen M."/>
            <person name="Michael Karst S."/>
            <person name="Rossetti S."/>
            <person name="Lund Nielsen J."/>
            <person name="Tandoi V."/>
            <person name="James Seviour R."/>
            <person name="Nielsen P.H."/>
        </authorList>
    </citation>
    <scope>NUCLEOTIDE SEQUENCE [LARGE SCALE GENOMIC DNA]</scope>
    <source>
        <strain evidence="14 15">RN1</strain>
    </source>
</reference>
<dbReference type="PANTHER" id="PTHR38839:SF2">
    <property type="entry name" value="TRANSCRIPTIONAL REGULATOR WHIB7-RELATED"/>
    <property type="match status" value="1"/>
</dbReference>
<evidence type="ECO:0000256" key="8">
    <source>
        <dbReference type="ARBA" id="ARBA00023125"/>
    </source>
</evidence>
<dbReference type="GO" id="GO:0045892">
    <property type="term" value="P:negative regulation of DNA-templated transcription"/>
    <property type="evidence" value="ECO:0007669"/>
    <property type="project" value="TreeGrafter"/>
</dbReference>
<feature type="binding site" evidence="11">
    <location>
        <position position="60"/>
    </location>
    <ligand>
        <name>[4Fe-4S] cluster</name>
        <dbReference type="ChEBI" id="CHEBI:49883"/>
    </ligand>
</feature>
<evidence type="ECO:0000256" key="5">
    <source>
        <dbReference type="ARBA" id="ARBA00023004"/>
    </source>
</evidence>
<dbReference type="Pfam" id="PF02467">
    <property type="entry name" value="Whib"/>
    <property type="match status" value="1"/>
</dbReference>
<keyword evidence="8 11" id="KW-0238">DNA-binding</keyword>
<evidence type="ECO:0000259" key="13">
    <source>
        <dbReference type="PROSITE" id="PS51674"/>
    </source>
</evidence>
<keyword evidence="11" id="KW-0963">Cytoplasm</keyword>
<dbReference type="GO" id="GO:0045454">
    <property type="term" value="P:cell redox homeostasis"/>
    <property type="evidence" value="ECO:0007669"/>
    <property type="project" value="TreeGrafter"/>
</dbReference>
<evidence type="ECO:0000313" key="15">
    <source>
        <dbReference type="Proteomes" id="UP000018291"/>
    </source>
</evidence>
<keyword evidence="15" id="KW-1185">Reference proteome</keyword>
<comment type="function">
    <text evidence="11">Acts as a transcriptional regulator. Probably redox-responsive. The apo- but not holo-form probably binds DNA.</text>
</comment>